<feature type="region of interest" description="Disordered" evidence="5">
    <location>
        <begin position="133"/>
        <end position="170"/>
    </location>
</feature>
<dbReference type="InterPro" id="IPR001293">
    <property type="entry name" value="Znf_TRAF"/>
</dbReference>
<evidence type="ECO:0000256" key="3">
    <source>
        <dbReference type="ARBA" id="ARBA00022833"/>
    </source>
</evidence>
<dbReference type="STRING" id="43700.ENSMALP00000031806"/>
<evidence type="ECO:0000313" key="8">
    <source>
        <dbReference type="Proteomes" id="UP000261600"/>
    </source>
</evidence>
<dbReference type="GO" id="GO:0008270">
    <property type="term" value="F:zinc ion binding"/>
    <property type="evidence" value="ECO:0007669"/>
    <property type="project" value="UniProtKB-KW"/>
</dbReference>
<dbReference type="InterPro" id="IPR051986">
    <property type="entry name" value="Innate_Immune_Apopt_Reg"/>
</dbReference>
<dbReference type="PROSITE" id="PS50145">
    <property type="entry name" value="ZF_TRAF"/>
    <property type="match status" value="1"/>
</dbReference>
<protein>
    <recommendedName>
        <fullName evidence="6">TRAF-type domain-containing protein</fullName>
    </recommendedName>
</protein>
<dbReference type="GO" id="GO:0005739">
    <property type="term" value="C:mitochondrion"/>
    <property type="evidence" value="ECO:0007669"/>
    <property type="project" value="TreeGrafter"/>
</dbReference>
<feature type="compositionally biased region" description="Polar residues" evidence="5">
    <location>
        <begin position="133"/>
        <end position="150"/>
    </location>
</feature>
<keyword evidence="1 4" id="KW-0479">Metal-binding</keyword>
<evidence type="ECO:0000256" key="5">
    <source>
        <dbReference type="SAM" id="MobiDB-lite"/>
    </source>
</evidence>
<dbReference type="Proteomes" id="UP000261600">
    <property type="component" value="Unplaced"/>
</dbReference>
<evidence type="ECO:0000313" key="7">
    <source>
        <dbReference type="Ensembl" id="ENSMALP00000031806.1"/>
    </source>
</evidence>
<name>A0A3Q3KNZ7_MONAL</name>
<keyword evidence="2 4" id="KW-0863">Zinc-finger</keyword>
<dbReference type="Pfam" id="PF21366">
    <property type="entry name" value="TRAFD1-XIAF1_ZnF"/>
    <property type="match status" value="1"/>
</dbReference>
<sequence>AADSGSPTVCFCLFLPSVAVNFALHETHCSRFLCLCPDCDEAVPKEQLEKHREEQHTQVRCSKCNQKLERCQLLDHESDECVERLQTCQFCELELPWKHLDEHCRVCGSRTELCRDCGRYVRLSDQPAHTLTCSTTDNASSPPKTTNVSRGDNEEAQADEEEEDECDFSGWNPTPQLISAYKATSLSNRSCSRPWGNGRDPDQIRTCPYCHLALPLFTLRWHKVTVLHLLDLLKSSNDKVFPLILSVFFR</sequence>
<dbReference type="Ensembl" id="ENSMALT00000032358.1">
    <property type="protein sequence ID" value="ENSMALP00000031806.1"/>
    <property type="gene ID" value="ENSMALG00000021935.1"/>
</dbReference>
<organism evidence="7 8">
    <name type="scientific">Monopterus albus</name>
    <name type="common">Swamp eel</name>
    <dbReference type="NCBI Taxonomy" id="43700"/>
    <lineage>
        <taxon>Eukaryota</taxon>
        <taxon>Metazoa</taxon>
        <taxon>Chordata</taxon>
        <taxon>Craniata</taxon>
        <taxon>Vertebrata</taxon>
        <taxon>Euteleostomi</taxon>
        <taxon>Actinopterygii</taxon>
        <taxon>Neopterygii</taxon>
        <taxon>Teleostei</taxon>
        <taxon>Neoteleostei</taxon>
        <taxon>Acanthomorphata</taxon>
        <taxon>Anabantaria</taxon>
        <taxon>Synbranchiformes</taxon>
        <taxon>Synbranchidae</taxon>
        <taxon>Monopterus</taxon>
    </lineage>
</organism>
<proteinExistence type="predicted"/>
<keyword evidence="3 4" id="KW-0862">Zinc</keyword>
<dbReference type="InterPro" id="IPR013083">
    <property type="entry name" value="Znf_RING/FYVE/PHD"/>
</dbReference>
<evidence type="ECO:0000256" key="2">
    <source>
        <dbReference type="ARBA" id="ARBA00022771"/>
    </source>
</evidence>
<dbReference type="InterPro" id="IPR049439">
    <property type="entry name" value="TRAFD1-XIAF1_Znf"/>
</dbReference>
<evidence type="ECO:0000256" key="1">
    <source>
        <dbReference type="ARBA" id="ARBA00022723"/>
    </source>
</evidence>
<feature type="domain" description="TRAF-type" evidence="6">
    <location>
        <begin position="25"/>
        <end position="96"/>
    </location>
</feature>
<dbReference type="PANTHER" id="PTHR16295">
    <property type="entry name" value="TRAF-TYPE ZINC FINGER PROTEIN-RELATED"/>
    <property type="match status" value="1"/>
</dbReference>
<dbReference type="AlphaFoldDB" id="A0A3Q3KNZ7"/>
<keyword evidence="8" id="KW-1185">Reference proteome</keyword>
<evidence type="ECO:0000256" key="4">
    <source>
        <dbReference type="PROSITE-ProRule" id="PRU00207"/>
    </source>
</evidence>
<dbReference type="Gene3D" id="3.30.40.10">
    <property type="entry name" value="Zinc/RING finger domain, C3HC4 (zinc finger)"/>
    <property type="match status" value="2"/>
</dbReference>
<reference evidence="7" key="1">
    <citation type="submission" date="2025-08" db="UniProtKB">
        <authorList>
            <consortium name="Ensembl"/>
        </authorList>
    </citation>
    <scope>IDENTIFICATION</scope>
</reference>
<reference evidence="7" key="2">
    <citation type="submission" date="2025-09" db="UniProtKB">
        <authorList>
            <consortium name="Ensembl"/>
        </authorList>
    </citation>
    <scope>IDENTIFICATION</scope>
</reference>
<evidence type="ECO:0000259" key="6">
    <source>
        <dbReference type="PROSITE" id="PS50145"/>
    </source>
</evidence>
<feature type="zinc finger region" description="TRAF-type" evidence="4">
    <location>
        <begin position="25"/>
        <end position="96"/>
    </location>
</feature>
<dbReference type="PANTHER" id="PTHR16295:SF17">
    <property type="entry name" value="XIAP-ASSOCIATED FACTOR 1"/>
    <property type="match status" value="1"/>
</dbReference>
<feature type="compositionally biased region" description="Acidic residues" evidence="5">
    <location>
        <begin position="154"/>
        <end position="167"/>
    </location>
</feature>
<accession>A0A3Q3KNZ7</accession>